<evidence type="ECO:0000259" key="6">
    <source>
        <dbReference type="PROSITE" id="PS50089"/>
    </source>
</evidence>
<dbReference type="Proteomes" id="UP000195012">
    <property type="component" value="Unassembled WGS sequence"/>
</dbReference>
<dbReference type="Gene3D" id="3.30.40.10">
    <property type="entry name" value="Zinc/RING finger domain, C3HC4 (zinc finger)"/>
    <property type="match status" value="1"/>
</dbReference>
<evidence type="ECO:0000313" key="7">
    <source>
        <dbReference type="EMBL" id="OTN67938.1"/>
    </source>
</evidence>
<evidence type="ECO:0000256" key="1">
    <source>
        <dbReference type="ARBA" id="ARBA00022723"/>
    </source>
</evidence>
<reference evidence="7 8" key="1">
    <citation type="submission" date="2017-05" db="EMBL/GenBank/DDBJ databases">
        <title>PacBio assembly of a Plasmodium knowlesi genome sequence with Hi-C correction and manual annotation of the SICAvar gene family.</title>
        <authorList>
            <person name="Lapp S.A."/>
            <person name="Geraldo J.A."/>
            <person name="Chien J.-T."/>
            <person name="Ay F."/>
            <person name="Pakala S.B."/>
            <person name="Batugedara G."/>
            <person name="Humphrey J.C."/>
            <person name="Debarry J.D."/>
            <person name="Le Roch K.G."/>
            <person name="Galinski M.R."/>
            <person name="Kissinger J.C."/>
        </authorList>
    </citation>
    <scope>NUCLEOTIDE SEQUENCE [LARGE SCALE GENOMIC DNA]</scope>
    <source>
        <strain evidence="8">Malayan Strain Pk1 (A+)</strain>
    </source>
</reference>
<name>A0A1Y3DXP0_PLAKN</name>
<keyword evidence="3" id="KW-0862">Zinc</keyword>
<dbReference type="PROSITE" id="PS50089">
    <property type="entry name" value="ZF_RING_2"/>
    <property type="match status" value="1"/>
</dbReference>
<accession>A0A1Y3DXP0</accession>
<feature type="compositionally biased region" description="Basic and acidic residues" evidence="5">
    <location>
        <begin position="334"/>
        <end position="350"/>
    </location>
</feature>
<feature type="region of interest" description="Disordered" evidence="5">
    <location>
        <begin position="323"/>
        <end position="355"/>
    </location>
</feature>
<dbReference type="PANTHER" id="PTHR23327:SF51">
    <property type="entry name" value="TRANSCRIPTIONAL REGULATOR OF YEAST FORM ADHERENCE 3"/>
    <property type="match status" value="1"/>
</dbReference>
<evidence type="ECO:0000256" key="2">
    <source>
        <dbReference type="ARBA" id="ARBA00022771"/>
    </source>
</evidence>
<dbReference type="PROSITE" id="PS00518">
    <property type="entry name" value="ZF_RING_1"/>
    <property type="match status" value="1"/>
</dbReference>
<dbReference type="VEuPathDB" id="PlasmoDB:PKNOH_S04359800"/>
<dbReference type="EMBL" id="NETL01000018">
    <property type="protein sequence ID" value="OTN67938.1"/>
    <property type="molecule type" value="Genomic_DNA"/>
</dbReference>
<keyword evidence="2 4" id="KW-0863">Zinc-finger</keyword>
<dbReference type="InterPro" id="IPR017907">
    <property type="entry name" value="Znf_RING_CS"/>
</dbReference>
<dbReference type="eggNOG" id="KOG0320">
    <property type="taxonomic scope" value="Eukaryota"/>
</dbReference>
<dbReference type="InterPro" id="IPR001841">
    <property type="entry name" value="Znf_RING"/>
</dbReference>
<proteinExistence type="predicted"/>
<dbReference type="InterPro" id="IPR013083">
    <property type="entry name" value="Znf_RING/FYVE/PHD"/>
</dbReference>
<dbReference type="SUPFAM" id="SSF57850">
    <property type="entry name" value="RING/U-box"/>
    <property type="match status" value="1"/>
</dbReference>
<dbReference type="SMART" id="SM00184">
    <property type="entry name" value="RING"/>
    <property type="match status" value="1"/>
</dbReference>
<dbReference type="AlphaFoldDB" id="A0A1Y3DXP0"/>
<protein>
    <submittedName>
        <fullName evidence="7">Putative RING finger protein</fullName>
    </submittedName>
</protein>
<dbReference type="OrthoDB" id="6105938at2759"/>
<comment type="caution">
    <text evidence="7">The sequence shown here is derived from an EMBL/GenBank/DDBJ whole genome shotgun (WGS) entry which is preliminary data.</text>
</comment>
<gene>
    <name evidence="7" type="ORF">PKNOH_S04359800</name>
</gene>
<organism evidence="7 8">
    <name type="scientific">Plasmodium knowlesi</name>
    <dbReference type="NCBI Taxonomy" id="5850"/>
    <lineage>
        <taxon>Eukaryota</taxon>
        <taxon>Sar</taxon>
        <taxon>Alveolata</taxon>
        <taxon>Apicomplexa</taxon>
        <taxon>Aconoidasida</taxon>
        <taxon>Haemosporida</taxon>
        <taxon>Plasmodiidae</taxon>
        <taxon>Plasmodium</taxon>
        <taxon>Plasmodium (Plasmodium)</taxon>
    </lineage>
</organism>
<dbReference type="VEuPathDB" id="PlasmoDB:PKA1H_050012700"/>
<evidence type="ECO:0000313" key="8">
    <source>
        <dbReference type="Proteomes" id="UP000195012"/>
    </source>
</evidence>
<dbReference type="PANTHER" id="PTHR23327">
    <property type="entry name" value="RING FINGER PROTEIN 127"/>
    <property type="match status" value="1"/>
</dbReference>
<evidence type="ECO:0000256" key="5">
    <source>
        <dbReference type="SAM" id="MobiDB-lite"/>
    </source>
</evidence>
<dbReference type="Pfam" id="PF13923">
    <property type="entry name" value="zf-C3HC4_2"/>
    <property type="match status" value="1"/>
</dbReference>
<dbReference type="OMA" id="YDNFRCP"/>
<dbReference type="VEuPathDB" id="PlasmoDB:PKNH_0507400"/>
<evidence type="ECO:0000256" key="3">
    <source>
        <dbReference type="ARBA" id="ARBA00022833"/>
    </source>
</evidence>
<sequence length="722" mass="85060">MAQPYPRRNGNSSQNNNLIATLSEMQIDLDYIQQLRWNIKTKVDMLMSKLFPITRKKEEKRFIVIIEKNKNYDNFRCPICMLILYKPVKTKCGHMFCKECIEFVLKKFDYCPMCRENIKEFKLEHVQNSFLGKEYTDIKIRCWRCREITDIENYEAHLESHLDDDTYRGNGCWKGSVVPTCFVTDMIPTGVSCIGTTLQANPTDPLIRALSPFFNKRINVANRDEFVKTVRENQLNTDIHSVHLLFGKRIEKETPNGREAKVENPHGNQSGNPNLCANTNPCEQHCEMINMDDITWDAFILVQIKWEKKKQMYKSNAMGDDKVYSSMLPSPTSDIKREDNMNDSPSEKKDRRAQRSRRDVLYTLDNFEAYQKRKLKKNKTNKYFYVLLEYNARGLFFTPMKNIPVFKDMSMEKSIIYRGGDNRWDRHDVKEGKRDDPPEEQLIDILVKLNERIESKVYHKHLHNAVHLFHEFLNWYLRIEHSDTKITVKRTHFKKNQLEDPELMLLLFYLKYECTVPEEVDYGFMYSLVPFLNRVLNSAKETHQTLFVTDVYIYIAGTTQRGKHRQGDGYANKSNSLARLSSVSLRKADMNIHFVLRLRRGKPIPCEKEQAGVRVGVDLHTSAEVDQYQVKEETSGHLQNYDDASDLCYLLLCFSDMGFQWDVNESLDFSKTKKNMPYKEMKVFFSIDKLILCLFNVRRKKYSPLFWNSAHLLQYLLHFCVD</sequence>
<keyword evidence="1" id="KW-0479">Metal-binding</keyword>
<feature type="domain" description="RING-type" evidence="6">
    <location>
        <begin position="77"/>
        <end position="115"/>
    </location>
</feature>
<evidence type="ECO:0000256" key="4">
    <source>
        <dbReference type="PROSITE-ProRule" id="PRU00175"/>
    </source>
</evidence>
<dbReference type="GO" id="GO:0008270">
    <property type="term" value="F:zinc ion binding"/>
    <property type="evidence" value="ECO:0007669"/>
    <property type="project" value="UniProtKB-KW"/>
</dbReference>